<organism evidence="1">
    <name type="scientific">bioreactor metagenome</name>
    <dbReference type="NCBI Taxonomy" id="1076179"/>
    <lineage>
        <taxon>unclassified sequences</taxon>
        <taxon>metagenomes</taxon>
        <taxon>ecological metagenomes</taxon>
    </lineage>
</organism>
<accession>A0A645AHG5</accession>
<reference evidence="1" key="1">
    <citation type="submission" date="2019-08" db="EMBL/GenBank/DDBJ databases">
        <authorList>
            <person name="Kucharzyk K."/>
            <person name="Murdoch R.W."/>
            <person name="Higgins S."/>
            <person name="Loffler F."/>
        </authorList>
    </citation>
    <scope>NUCLEOTIDE SEQUENCE</scope>
</reference>
<proteinExistence type="predicted"/>
<sequence>MIFSFKFLTDISAVTSTSNKFLSDIERFFEIAKPSTHTTATLLFFIYLLFSFSKTDAKYIVIYDTSCSLTVIENSSSKILHAFSTALKISL</sequence>
<comment type="caution">
    <text evidence="1">The sequence shown here is derived from an EMBL/GenBank/DDBJ whole genome shotgun (WGS) entry which is preliminary data.</text>
</comment>
<dbReference type="AlphaFoldDB" id="A0A645AHG5"/>
<dbReference type="EMBL" id="VSSQ01013960">
    <property type="protein sequence ID" value="MPM52652.1"/>
    <property type="molecule type" value="Genomic_DNA"/>
</dbReference>
<gene>
    <name evidence="1" type="ORF">SDC9_99412</name>
</gene>
<protein>
    <submittedName>
        <fullName evidence="1">Uncharacterized protein</fullName>
    </submittedName>
</protein>
<evidence type="ECO:0000313" key="1">
    <source>
        <dbReference type="EMBL" id="MPM52652.1"/>
    </source>
</evidence>
<name>A0A645AHG5_9ZZZZ</name>